<comment type="function">
    <text evidence="1">Involved in DNA recombination.</text>
</comment>
<evidence type="ECO:0000256" key="4">
    <source>
        <dbReference type="ARBA" id="ARBA00023172"/>
    </source>
</evidence>
<protein>
    <submittedName>
        <fullName evidence="6">DNA recombination protein RmuC</fullName>
    </submittedName>
</protein>
<name>A0AAF0AHQ3_9GAMM</name>
<dbReference type="PANTHER" id="PTHR30563">
    <property type="entry name" value="DNA RECOMBINATION PROTEIN RMUC"/>
    <property type="match status" value="1"/>
</dbReference>
<evidence type="ECO:0000256" key="1">
    <source>
        <dbReference type="ARBA" id="ARBA00003416"/>
    </source>
</evidence>
<feature type="coiled-coil region" evidence="5">
    <location>
        <begin position="33"/>
        <end position="95"/>
    </location>
</feature>
<organism evidence="6 7">
    <name type="scientific">Denitrificimonas caeni</name>
    <dbReference type="NCBI Taxonomy" id="521720"/>
    <lineage>
        <taxon>Bacteria</taxon>
        <taxon>Pseudomonadati</taxon>
        <taxon>Pseudomonadota</taxon>
        <taxon>Gammaproteobacteria</taxon>
        <taxon>Pseudomonadales</taxon>
        <taxon>Pseudomonadaceae</taxon>
        <taxon>Denitrificimonas</taxon>
    </lineage>
</organism>
<feature type="coiled-coil region" evidence="5">
    <location>
        <begin position="229"/>
        <end position="256"/>
    </location>
</feature>
<evidence type="ECO:0000256" key="2">
    <source>
        <dbReference type="ARBA" id="ARBA00009840"/>
    </source>
</evidence>
<evidence type="ECO:0000256" key="3">
    <source>
        <dbReference type="ARBA" id="ARBA00023054"/>
    </source>
</evidence>
<dbReference type="KEGG" id="dce:O6P33_07270"/>
<dbReference type="Proteomes" id="UP001212189">
    <property type="component" value="Chromosome"/>
</dbReference>
<comment type="similarity">
    <text evidence="2">Belongs to the RmuC family.</text>
</comment>
<dbReference type="GO" id="GO:0006310">
    <property type="term" value="P:DNA recombination"/>
    <property type="evidence" value="ECO:0007669"/>
    <property type="project" value="UniProtKB-KW"/>
</dbReference>
<dbReference type="PANTHER" id="PTHR30563:SF0">
    <property type="entry name" value="DNA RECOMBINATION PROTEIN RMUC"/>
    <property type="match status" value="1"/>
</dbReference>
<proteinExistence type="inferred from homology"/>
<dbReference type="EMBL" id="CP114976">
    <property type="protein sequence ID" value="WBE24189.1"/>
    <property type="molecule type" value="Genomic_DNA"/>
</dbReference>
<feature type="coiled-coil region" evidence="5">
    <location>
        <begin position="124"/>
        <end position="190"/>
    </location>
</feature>
<dbReference type="AlphaFoldDB" id="A0AAF0AHQ3"/>
<dbReference type="InterPro" id="IPR003798">
    <property type="entry name" value="DNA_recombination_RmuC"/>
</dbReference>
<evidence type="ECO:0000313" key="6">
    <source>
        <dbReference type="EMBL" id="WBE24189.1"/>
    </source>
</evidence>
<dbReference type="Pfam" id="PF02646">
    <property type="entry name" value="RmuC"/>
    <property type="match status" value="1"/>
</dbReference>
<accession>A0AAF0AHQ3</accession>
<dbReference type="RefSeq" id="WP_269817131.1">
    <property type="nucleotide sequence ID" value="NZ_CP114976.1"/>
</dbReference>
<evidence type="ECO:0000256" key="5">
    <source>
        <dbReference type="SAM" id="Coils"/>
    </source>
</evidence>
<sequence>MFGLSLQEISQYVVPLLLASVLCAAALQQFLRNSRLQQQLLESQTELALVQEQLHEQDIDVQVLSSQQQQLQLQLQQREADYQQLKSEHGGLQEQLVQGRGVADAARAAYREIKEQQLLRDKSIAEQQRAYSELQKDHQQLQQDYSALSGLSAQKEQHLLEQQQLLKDSREQLKLEFEQLATQIFEARGQSLTQSSQQSLEAMLRPFREQIDGFRRKVEDIHHKDAQQQASLQQQLLQLKELNQQVTREAHELSTALRGQQKTQGNWGELILENVLERAGLQQGKDFAREVSFTTSEGRKRPDAIVYLPQNKHLVIDAKVSLNAYLRYVNAEDESLRAQALSEHISAFSARVSELAERDYAALPGLNAPDMVFMFVPIESAFADAMRADEGLLYKAIEKNILIATPSTLLASLTIVRQLWRFEEQSQSTAELAERASKVYDKLRIFLGSMDAIGNSLERAQDAYRKACDQLVNGRGNLIKQASDFQQLGVAVKTEIAEQWQDRARLELTQSADSSAAD</sequence>
<reference evidence="6 7" key="1">
    <citation type="submission" date="2022-12" db="EMBL/GenBank/DDBJ databases">
        <title>Coexistence and Characterization of a Novel Tigecycline Resistance gene tet(X) variant and blaNDM-1 in a Pseudomonas caeni Isolate of Chicken Origin.</title>
        <authorList>
            <person name="Lu X."/>
            <person name="Zhang L."/>
            <person name="Li R."/>
            <person name="Wang Z."/>
        </authorList>
    </citation>
    <scope>NUCLEOTIDE SEQUENCE [LARGE SCALE GENOMIC DNA]</scope>
    <source>
        <strain evidence="6 7">CE14</strain>
    </source>
</reference>
<keyword evidence="7" id="KW-1185">Reference proteome</keyword>
<evidence type="ECO:0000313" key="7">
    <source>
        <dbReference type="Proteomes" id="UP001212189"/>
    </source>
</evidence>
<keyword evidence="3 5" id="KW-0175">Coiled coil</keyword>
<keyword evidence="4" id="KW-0233">DNA recombination</keyword>
<gene>
    <name evidence="6" type="ORF">O6P33_07270</name>
</gene>